<dbReference type="AlphaFoldDB" id="A0A319EN72"/>
<keyword evidence="2" id="KW-0812">Transmembrane</keyword>
<dbReference type="Gene3D" id="1.20.1170.10">
    <property type="match status" value="1"/>
</dbReference>
<feature type="transmembrane region" description="Helical" evidence="2">
    <location>
        <begin position="275"/>
        <end position="297"/>
    </location>
</feature>
<dbReference type="VEuPathDB" id="FungiDB:BO71DRAFT_442457"/>
<keyword evidence="4" id="KW-1185">Reference proteome</keyword>
<keyword evidence="1" id="KW-0175">Coiled coil</keyword>
<dbReference type="OrthoDB" id="4961018at2759"/>
<evidence type="ECO:0000256" key="2">
    <source>
        <dbReference type="SAM" id="Phobius"/>
    </source>
</evidence>
<feature type="coiled-coil region" evidence="1">
    <location>
        <begin position="227"/>
        <end position="254"/>
    </location>
</feature>
<dbReference type="EMBL" id="KZ825917">
    <property type="protein sequence ID" value="PYH92382.1"/>
    <property type="molecule type" value="Genomic_DNA"/>
</dbReference>
<keyword evidence="2" id="KW-0472">Membrane</keyword>
<feature type="coiled-coil region" evidence="1">
    <location>
        <begin position="305"/>
        <end position="335"/>
    </location>
</feature>
<evidence type="ECO:0000313" key="3">
    <source>
        <dbReference type="EMBL" id="PYH92382.1"/>
    </source>
</evidence>
<accession>A0A319EN72</accession>
<reference evidence="3 4" key="1">
    <citation type="submission" date="2018-02" db="EMBL/GenBank/DDBJ databases">
        <title>The genomes of Aspergillus section Nigri reveals drivers in fungal speciation.</title>
        <authorList>
            <consortium name="DOE Joint Genome Institute"/>
            <person name="Vesth T.C."/>
            <person name="Nybo J."/>
            <person name="Theobald S."/>
            <person name="Brandl J."/>
            <person name="Frisvad J.C."/>
            <person name="Nielsen K.F."/>
            <person name="Lyhne E.K."/>
            <person name="Kogle M.E."/>
            <person name="Kuo A."/>
            <person name="Riley R."/>
            <person name="Clum A."/>
            <person name="Nolan M."/>
            <person name="Lipzen A."/>
            <person name="Salamov A."/>
            <person name="Henrissat B."/>
            <person name="Wiebenga A."/>
            <person name="De vries R.P."/>
            <person name="Grigoriev I.V."/>
            <person name="Mortensen U.H."/>
            <person name="Andersen M.R."/>
            <person name="Baker S.E."/>
        </authorList>
    </citation>
    <scope>NUCLEOTIDE SEQUENCE [LARGE SCALE GENOMIC DNA]</scope>
    <source>
        <strain evidence="3 4">CBS 707.79</strain>
    </source>
</reference>
<protein>
    <submittedName>
        <fullName evidence="3">Uncharacterized protein</fullName>
    </submittedName>
</protein>
<sequence>MTVPPSYSADVAPPSYDEVAQKLDDMVGSDPTPDKVFEAAGQLSEEEINVLVDGVDSHWPLETEAQKEEFTIGAGQTLSSDEGKVRLQSTAMTVTQATKEIDDVFFNLETKLAQIDAIHKSNFQPEISNLKETYQKILADSRDLAARMSVQVETFDDMIVPLCAESSISVDVRTQQLNIFLQNSASSGENATAIQGRFTDLSTSFERFVGTFSDWAKDKEGEITEQIKVVSQELDDLNKTLSALNASLAVFENIAEYSLPVTGGLSVLMPQFAPFFLIGGLISVGLSVATIAGLSIAKSITEGKIITKTREKENLEAQLEQIRQTRAELEDLGNASLVRFADAIAILTGSWGSTAEDAQRIRVWLGEGAVEAKQPEYMRLNLRYNVKKYDAISEYLEYYARGITA</sequence>
<name>A0A319EN72_9EURO</name>
<evidence type="ECO:0000313" key="4">
    <source>
        <dbReference type="Proteomes" id="UP000247810"/>
    </source>
</evidence>
<organism evidence="3 4">
    <name type="scientific">Aspergillus ellipticus CBS 707.79</name>
    <dbReference type="NCBI Taxonomy" id="1448320"/>
    <lineage>
        <taxon>Eukaryota</taxon>
        <taxon>Fungi</taxon>
        <taxon>Dikarya</taxon>
        <taxon>Ascomycota</taxon>
        <taxon>Pezizomycotina</taxon>
        <taxon>Eurotiomycetes</taxon>
        <taxon>Eurotiomycetidae</taxon>
        <taxon>Eurotiales</taxon>
        <taxon>Aspergillaceae</taxon>
        <taxon>Aspergillus</taxon>
        <taxon>Aspergillus subgen. Circumdati</taxon>
    </lineage>
</organism>
<keyword evidence="2" id="KW-1133">Transmembrane helix</keyword>
<evidence type="ECO:0000256" key="1">
    <source>
        <dbReference type="SAM" id="Coils"/>
    </source>
</evidence>
<dbReference type="Proteomes" id="UP000247810">
    <property type="component" value="Unassembled WGS sequence"/>
</dbReference>
<proteinExistence type="predicted"/>
<gene>
    <name evidence="3" type="ORF">BO71DRAFT_442457</name>
</gene>